<feature type="compositionally biased region" description="Polar residues" evidence="1">
    <location>
        <begin position="14"/>
        <end position="28"/>
    </location>
</feature>
<evidence type="ECO:0000313" key="3">
    <source>
        <dbReference type="EMBL" id="MBB5714334.1"/>
    </source>
</evidence>
<comment type="caution">
    <text evidence="3">The sequence shown here is derived from an EMBL/GenBank/DDBJ whole genome shotgun (WGS) entry which is preliminary data.</text>
</comment>
<evidence type="ECO:0000313" key="4">
    <source>
        <dbReference type="Proteomes" id="UP000546200"/>
    </source>
</evidence>
<dbReference type="EMBL" id="JACIJK010000003">
    <property type="protein sequence ID" value="MBB5714334.1"/>
    <property type="molecule type" value="Genomic_DNA"/>
</dbReference>
<evidence type="ECO:0000259" key="2">
    <source>
        <dbReference type="Pfam" id="PF09722"/>
    </source>
</evidence>
<dbReference type="Pfam" id="PF09722">
    <property type="entry name" value="Xre_MbcA_ParS_C"/>
    <property type="match status" value="1"/>
</dbReference>
<dbReference type="RefSeq" id="WP_184055559.1">
    <property type="nucleotide sequence ID" value="NZ_JACIJK010000003.1"/>
</dbReference>
<reference evidence="3 4" key="1">
    <citation type="submission" date="2020-08" db="EMBL/GenBank/DDBJ databases">
        <title>Genomic Encyclopedia of Type Strains, Phase IV (KMG-IV): sequencing the most valuable type-strain genomes for metagenomic binning, comparative biology and taxonomic classification.</title>
        <authorList>
            <person name="Goeker M."/>
        </authorList>
    </citation>
    <scope>NUCLEOTIDE SEQUENCE [LARGE SCALE GENOMIC DNA]</scope>
    <source>
        <strain evidence="3 4">DSM 100044</strain>
    </source>
</reference>
<evidence type="ECO:0000256" key="1">
    <source>
        <dbReference type="SAM" id="MobiDB-lite"/>
    </source>
</evidence>
<accession>A0A7W9ETL6</accession>
<keyword evidence="4" id="KW-1185">Reference proteome</keyword>
<feature type="domain" description="Antitoxin Xre/MbcA/ParS-like toxin-binding" evidence="2">
    <location>
        <begin position="46"/>
        <end position="86"/>
    </location>
</feature>
<organism evidence="3 4">
    <name type="scientific">Sphingomonas aerophila</name>
    <dbReference type="NCBI Taxonomy" id="1344948"/>
    <lineage>
        <taxon>Bacteria</taxon>
        <taxon>Pseudomonadati</taxon>
        <taxon>Pseudomonadota</taxon>
        <taxon>Alphaproteobacteria</taxon>
        <taxon>Sphingomonadales</taxon>
        <taxon>Sphingomonadaceae</taxon>
        <taxon>Sphingomonas</taxon>
    </lineage>
</organism>
<dbReference type="Proteomes" id="UP000546200">
    <property type="component" value="Unassembled WGS sequence"/>
</dbReference>
<sequence length="96" mass="10303">MSGEEAPPEKAKRQTQQFKRSGSKSVLSPDQKRRQAAVTDKAWRFFGSGTGMIAFLNEQHAELGGRPLDLAVNSEEGLHAVLAVLDPASKPLGSGQ</sequence>
<proteinExistence type="predicted"/>
<dbReference type="InterPro" id="IPR024467">
    <property type="entry name" value="Xre/MbcA/ParS-like_toxin-bd"/>
</dbReference>
<dbReference type="AlphaFoldDB" id="A0A7W9ETL6"/>
<protein>
    <submittedName>
        <fullName evidence="3">Uncharacterized protein (DUF2384 family)</fullName>
    </submittedName>
</protein>
<feature type="region of interest" description="Disordered" evidence="1">
    <location>
        <begin position="1"/>
        <end position="40"/>
    </location>
</feature>
<name>A0A7W9ETL6_9SPHN</name>
<gene>
    <name evidence="3" type="ORF">FHS94_001165</name>
</gene>